<dbReference type="Proteomes" id="UP000027931">
    <property type="component" value="Unassembled WGS sequence"/>
</dbReference>
<dbReference type="SUPFAM" id="SSF55874">
    <property type="entry name" value="ATPase domain of HSP90 chaperone/DNA topoisomerase II/histidine kinase"/>
    <property type="match status" value="1"/>
</dbReference>
<dbReference type="Pfam" id="PF07730">
    <property type="entry name" value="HisKA_3"/>
    <property type="match status" value="1"/>
</dbReference>
<feature type="transmembrane region" description="Helical" evidence="9">
    <location>
        <begin position="52"/>
        <end position="69"/>
    </location>
</feature>
<evidence type="ECO:0000256" key="3">
    <source>
        <dbReference type="ARBA" id="ARBA00022553"/>
    </source>
</evidence>
<evidence type="ECO:0000256" key="2">
    <source>
        <dbReference type="ARBA" id="ARBA00012438"/>
    </source>
</evidence>
<keyword evidence="3" id="KW-0597">Phosphoprotein</keyword>
<dbReference type="CDD" id="cd16917">
    <property type="entry name" value="HATPase_UhpB-NarQ-NarX-like"/>
    <property type="match status" value="1"/>
</dbReference>
<keyword evidence="7" id="KW-0067">ATP-binding</keyword>
<dbReference type="OrthoDB" id="199946at2"/>
<dbReference type="Gene3D" id="3.30.565.10">
    <property type="entry name" value="Histidine kinase-like ATPase, C-terminal domain"/>
    <property type="match status" value="1"/>
</dbReference>
<evidence type="ECO:0000259" key="10">
    <source>
        <dbReference type="SMART" id="SM00387"/>
    </source>
</evidence>
<dbReference type="eggNOG" id="COG4585">
    <property type="taxonomic scope" value="Bacteria"/>
</dbReference>
<dbReference type="Gene3D" id="1.20.5.1930">
    <property type="match status" value="1"/>
</dbReference>
<dbReference type="PANTHER" id="PTHR24421">
    <property type="entry name" value="NITRATE/NITRITE SENSOR PROTEIN NARX-RELATED"/>
    <property type="match status" value="1"/>
</dbReference>
<feature type="transmembrane region" description="Helical" evidence="9">
    <location>
        <begin position="20"/>
        <end position="40"/>
    </location>
</feature>
<evidence type="ECO:0000256" key="4">
    <source>
        <dbReference type="ARBA" id="ARBA00022679"/>
    </source>
</evidence>
<dbReference type="PANTHER" id="PTHR24421:SF10">
    <property type="entry name" value="NITRATE_NITRITE SENSOR PROTEIN NARQ"/>
    <property type="match status" value="1"/>
</dbReference>
<sequence>MLERLCRNVIKRALLALDTVTDRLLTGRTLVALAMAFFAYRDVVHGTVGQQLMSAVLILLYYGVFWFADKWRTKPQIWGVTLVISVATDLNVFGFHAGWWSVMLYLFLIGFYAIRVPGPFAALLSALVGLQVMVLQELYGATLQDRLGLLVGIVSVYIGLRGYRLRREAHEVSRQHLEELQKAHAELQEATVKGMQHAVLEERTRIARDIHDSLGHSLTSLIVQLQALQYLTSDAKPEVKEMVGNMLHVARTSLGEIRTSVHALADDKSVAGVTSLRAFVSQVEAHTHLTCTFEAPEELDLSTETTVTLYRVLQEAVTNAVRHAGASRLSVEISEKTDLSHPALQLTVRDDGTVKPGDVIVPGFGMTGMQERIRAAGGTLACTPVEPHGLEVTCTVPNPTQQGE</sequence>
<keyword evidence="9" id="KW-0812">Transmembrane</keyword>
<organism evidence="11 12">
    <name type="scientific">Tumebacillus flagellatus</name>
    <dbReference type="NCBI Taxonomy" id="1157490"/>
    <lineage>
        <taxon>Bacteria</taxon>
        <taxon>Bacillati</taxon>
        <taxon>Bacillota</taxon>
        <taxon>Bacilli</taxon>
        <taxon>Bacillales</taxon>
        <taxon>Alicyclobacillaceae</taxon>
        <taxon>Tumebacillus</taxon>
    </lineage>
</organism>
<dbReference type="EMBL" id="JMIR01000008">
    <property type="protein sequence ID" value="KEO83847.1"/>
    <property type="molecule type" value="Genomic_DNA"/>
</dbReference>
<dbReference type="GO" id="GO:0016020">
    <property type="term" value="C:membrane"/>
    <property type="evidence" value="ECO:0007669"/>
    <property type="project" value="InterPro"/>
</dbReference>
<keyword evidence="9" id="KW-0472">Membrane</keyword>
<evidence type="ECO:0000256" key="6">
    <source>
        <dbReference type="ARBA" id="ARBA00022777"/>
    </source>
</evidence>
<dbReference type="STRING" id="1157490.EL26_07985"/>
<evidence type="ECO:0000313" key="11">
    <source>
        <dbReference type="EMBL" id="KEO83847.1"/>
    </source>
</evidence>
<feature type="transmembrane region" description="Helical" evidence="9">
    <location>
        <begin position="90"/>
        <end position="114"/>
    </location>
</feature>
<keyword evidence="5" id="KW-0547">Nucleotide-binding</keyword>
<keyword evidence="4" id="KW-0808">Transferase</keyword>
<dbReference type="SMART" id="SM00387">
    <property type="entry name" value="HATPase_c"/>
    <property type="match status" value="1"/>
</dbReference>
<dbReference type="EC" id="2.7.13.3" evidence="2"/>
<dbReference type="InterPro" id="IPR036890">
    <property type="entry name" value="HATPase_C_sf"/>
</dbReference>
<reference evidence="11 12" key="1">
    <citation type="journal article" date="2013" name="Int. J. Syst. Evol. Microbiol.">
        <title>Tumebacillus flagellatus sp. nov., an alpha-amylase/pullulanase-producing bacterium isolated from cassava wastewater.</title>
        <authorList>
            <person name="Wang Q."/>
            <person name="Xie N."/>
            <person name="Qin Y."/>
            <person name="Shen N."/>
            <person name="Zhu J."/>
            <person name="Mi H."/>
            <person name="Huang R."/>
        </authorList>
    </citation>
    <scope>NUCLEOTIDE SEQUENCE [LARGE SCALE GENOMIC DNA]</scope>
    <source>
        <strain evidence="11 12">GST4</strain>
    </source>
</reference>
<dbReference type="Pfam" id="PF02518">
    <property type="entry name" value="HATPase_c"/>
    <property type="match status" value="1"/>
</dbReference>
<keyword evidence="6" id="KW-0418">Kinase</keyword>
<evidence type="ECO:0000256" key="7">
    <source>
        <dbReference type="ARBA" id="ARBA00022840"/>
    </source>
</evidence>
<evidence type="ECO:0000256" key="5">
    <source>
        <dbReference type="ARBA" id="ARBA00022741"/>
    </source>
</evidence>
<evidence type="ECO:0000313" key="12">
    <source>
        <dbReference type="Proteomes" id="UP000027931"/>
    </source>
</evidence>
<accession>A0A074MDA9</accession>
<keyword evidence="8" id="KW-0902">Two-component regulatory system</keyword>
<comment type="caution">
    <text evidence="11">The sequence shown here is derived from an EMBL/GenBank/DDBJ whole genome shotgun (WGS) entry which is preliminary data.</text>
</comment>
<dbReference type="GO" id="GO:0000155">
    <property type="term" value="F:phosphorelay sensor kinase activity"/>
    <property type="evidence" value="ECO:0007669"/>
    <property type="project" value="InterPro"/>
</dbReference>
<proteinExistence type="predicted"/>
<dbReference type="InterPro" id="IPR011712">
    <property type="entry name" value="Sig_transdc_His_kin_sub3_dim/P"/>
</dbReference>
<name>A0A074MDA9_9BACL</name>
<dbReference type="AlphaFoldDB" id="A0A074MDA9"/>
<dbReference type="GO" id="GO:0005524">
    <property type="term" value="F:ATP binding"/>
    <property type="evidence" value="ECO:0007669"/>
    <property type="project" value="UniProtKB-KW"/>
</dbReference>
<protein>
    <recommendedName>
        <fullName evidence="2">histidine kinase</fullName>
        <ecNumber evidence="2">2.7.13.3</ecNumber>
    </recommendedName>
</protein>
<keyword evidence="9" id="KW-1133">Transmembrane helix</keyword>
<dbReference type="InterPro" id="IPR050482">
    <property type="entry name" value="Sensor_HK_TwoCompSys"/>
</dbReference>
<evidence type="ECO:0000256" key="9">
    <source>
        <dbReference type="SAM" id="Phobius"/>
    </source>
</evidence>
<dbReference type="GO" id="GO:0046983">
    <property type="term" value="F:protein dimerization activity"/>
    <property type="evidence" value="ECO:0007669"/>
    <property type="project" value="InterPro"/>
</dbReference>
<dbReference type="RefSeq" id="WP_052036112.1">
    <property type="nucleotide sequence ID" value="NZ_JMIR01000008.1"/>
</dbReference>
<evidence type="ECO:0000256" key="1">
    <source>
        <dbReference type="ARBA" id="ARBA00000085"/>
    </source>
</evidence>
<dbReference type="InterPro" id="IPR003594">
    <property type="entry name" value="HATPase_dom"/>
</dbReference>
<feature type="domain" description="Histidine kinase/HSP90-like ATPase" evidence="10">
    <location>
        <begin position="304"/>
        <end position="400"/>
    </location>
</feature>
<keyword evidence="12" id="KW-1185">Reference proteome</keyword>
<gene>
    <name evidence="11" type="ORF">EL26_07985</name>
</gene>
<evidence type="ECO:0000256" key="8">
    <source>
        <dbReference type="ARBA" id="ARBA00023012"/>
    </source>
</evidence>
<comment type="catalytic activity">
    <reaction evidence="1">
        <text>ATP + protein L-histidine = ADP + protein N-phospho-L-histidine.</text>
        <dbReference type="EC" id="2.7.13.3"/>
    </reaction>
</comment>